<feature type="active site" description="Proton acceptor" evidence="7">
    <location>
        <position position="16"/>
    </location>
</feature>
<comment type="function">
    <text evidence="7">Plays an important role in the de novo pathway of purine nucleotide biosynthesis. Catalyzes the first committed step in the biosynthesis of AMP from IMP.</text>
</comment>
<dbReference type="UniPathway" id="UPA00075">
    <property type="reaction ID" value="UER00335"/>
</dbReference>
<dbReference type="OrthoDB" id="9807553at2"/>
<keyword evidence="6 7" id="KW-0342">GTP-binding</keyword>
<gene>
    <name evidence="7" type="primary">purA</name>
    <name evidence="9" type="ORF">UABAM_05692</name>
</gene>
<proteinExistence type="inferred from homology"/>
<evidence type="ECO:0000256" key="5">
    <source>
        <dbReference type="ARBA" id="ARBA00022842"/>
    </source>
</evidence>
<dbReference type="Proteomes" id="UP000326354">
    <property type="component" value="Chromosome"/>
</dbReference>
<dbReference type="InterPro" id="IPR001114">
    <property type="entry name" value="Adenylosuccinate_synthetase"/>
</dbReference>
<evidence type="ECO:0000256" key="8">
    <source>
        <dbReference type="RuleBase" id="RU000520"/>
    </source>
</evidence>
<dbReference type="GO" id="GO:0004019">
    <property type="term" value="F:adenylosuccinate synthase activity"/>
    <property type="evidence" value="ECO:0007669"/>
    <property type="project" value="UniProtKB-UniRule"/>
</dbReference>
<accession>A0A5S9ISH1</accession>
<dbReference type="SUPFAM" id="SSF52540">
    <property type="entry name" value="P-loop containing nucleoside triphosphate hydrolases"/>
    <property type="match status" value="1"/>
</dbReference>
<feature type="binding site" evidence="7">
    <location>
        <begin position="452"/>
        <end position="454"/>
    </location>
    <ligand>
        <name>GTP</name>
        <dbReference type="ChEBI" id="CHEBI:37565"/>
    </ligand>
</feature>
<protein>
    <recommendedName>
        <fullName evidence="7 8">Adenylosuccinate synthetase</fullName>
        <shortName evidence="7">AMPSase</shortName>
        <shortName evidence="7">AdSS</shortName>
        <ecNumber evidence="7 8">6.3.4.4</ecNumber>
    </recommendedName>
    <alternativeName>
        <fullName evidence="7">IMP--aspartate ligase</fullName>
    </alternativeName>
</protein>
<dbReference type="GO" id="GO:0046040">
    <property type="term" value="P:IMP metabolic process"/>
    <property type="evidence" value="ECO:0007669"/>
    <property type="project" value="TreeGrafter"/>
</dbReference>
<comment type="subunit">
    <text evidence="7">Homodimer.</text>
</comment>
<dbReference type="InterPro" id="IPR018220">
    <property type="entry name" value="Adenylosuccin_syn_GTP-bd"/>
</dbReference>
<dbReference type="GO" id="GO:0044208">
    <property type="term" value="P:'de novo' AMP biosynthetic process"/>
    <property type="evidence" value="ECO:0007669"/>
    <property type="project" value="UniProtKB-UniRule"/>
</dbReference>
<keyword evidence="7" id="KW-0963">Cytoplasm</keyword>
<feature type="binding site" evidence="7">
    <location>
        <begin position="350"/>
        <end position="352"/>
    </location>
    <ligand>
        <name>GTP</name>
        <dbReference type="ChEBI" id="CHEBI:37565"/>
    </ligand>
</feature>
<evidence type="ECO:0000256" key="2">
    <source>
        <dbReference type="ARBA" id="ARBA00022723"/>
    </source>
</evidence>
<dbReference type="PANTHER" id="PTHR11846:SF0">
    <property type="entry name" value="ADENYLOSUCCINATE SYNTHETASE"/>
    <property type="match status" value="1"/>
</dbReference>
<feature type="binding site" evidence="7">
    <location>
        <begin position="15"/>
        <end position="21"/>
    </location>
    <ligand>
        <name>GTP</name>
        <dbReference type="ChEBI" id="CHEBI:37565"/>
    </ligand>
</feature>
<evidence type="ECO:0000256" key="1">
    <source>
        <dbReference type="ARBA" id="ARBA00022598"/>
    </source>
</evidence>
<dbReference type="EC" id="6.3.4.4" evidence="7 8"/>
<organism evidence="9 10">
    <name type="scientific">Uabimicrobium amorphum</name>
    <dbReference type="NCBI Taxonomy" id="2596890"/>
    <lineage>
        <taxon>Bacteria</taxon>
        <taxon>Pseudomonadati</taxon>
        <taxon>Planctomycetota</taxon>
        <taxon>Candidatus Uabimicrobiia</taxon>
        <taxon>Candidatus Uabimicrobiales</taxon>
        <taxon>Candidatus Uabimicrobiaceae</taxon>
        <taxon>Candidatus Uabimicrobium</taxon>
    </lineage>
</organism>
<comment type="subcellular location">
    <subcellularLocation>
        <location evidence="7">Cytoplasm</location>
    </subcellularLocation>
</comment>
<comment type="pathway">
    <text evidence="7 8">Purine metabolism; AMP biosynthesis via de novo pathway; AMP from IMP: step 1/2.</text>
</comment>
<dbReference type="Pfam" id="PF00709">
    <property type="entry name" value="Adenylsucc_synt"/>
    <property type="match status" value="1"/>
</dbReference>
<feature type="active site" description="Proton donor" evidence="7">
    <location>
        <position position="46"/>
    </location>
</feature>
<name>A0A5S9ISH1_UABAM</name>
<feature type="binding site" description="in other chain" evidence="7">
    <location>
        <position position="260"/>
    </location>
    <ligand>
        <name>IMP</name>
        <dbReference type="ChEBI" id="CHEBI:58053"/>
        <note>ligand shared between dimeric partners</note>
    </ligand>
</feature>
<dbReference type="InterPro" id="IPR042110">
    <property type="entry name" value="Adenylosuccinate_synth_dom2"/>
</dbReference>
<dbReference type="GO" id="GO:0005737">
    <property type="term" value="C:cytoplasm"/>
    <property type="evidence" value="ECO:0007669"/>
    <property type="project" value="UniProtKB-SubCell"/>
</dbReference>
<dbReference type="InterPro" id="IPR027417">
    <property type="entry name" value="P-loop_NTPase"/>
</dbReference>
<evidence type="ECO:0000313" key="9">
    <source>
        <dbReference type="EMBL" id="BBM87289.1"/>
    </source>
</evidence>
<keyword evidence="2 7" id="KW-0479">Metal-binding</keyword>
<dbReference type="SMART" id="SM00788">
    <property type="entry name" value="Adenylsucc_synt"/>
    <property type="match status" value="1"/>
</dbReference>
<dbReference type="GO" id="GO:0000287">
    <property type="term" value="F:magnesium ion binding"/>
    <property type="evidence" value="ECO:0007669"/>
    <property type="project" value="UniProtKB-UniRule"/>
</dbReference>
<dbReference type="KEGG" id="uam:UABAM_05692"/>
<dbReference type="Gene3D" id="1.10.300.10">
    <property type="entry name" value="Adenylosuccinate Synthetase, subunit A, domain 2"/>
    <property type="match status" value="1"/>
</dbReference>
<dbReference type="HAMAP" id="MF_00011">
    <property type="entry name" value="Adenylosucc_synth"/>
    <property type="match status" value="1"/>
</dbReference>
<dbReference type="GO" id="GO:0005525">
    <property type="term" value="F:GTP binding"/>
    <property type="evidence" value="ECO:0007669"/>
    <property type="project" value="UniProtKB-UniRule"/>
</dbReference>
<feature type="binding site" description="in other chain" evidence="7">
    <location>
        <position position="245"/>
    </location>
    <ligand>
        <name>IMP</name>
        <dbReference type="ChEBI" id="CHEBI:58053"/>
        <note>ligand shared between dimeric partners</note>
    </ligand>
</feature>
<keyword evidence="1 7" id="KW-0436">Ligase</keyword>
<dbReference type="PANTHER" id="PTHR11846">
    <property type="entry name" value="ADENYLOSUCCINATE SYNTHETASE"/>
    <property type="match status" value="1"/>
</dbReference>
<evidence type="ECO:0000313" key="10">
    <source>
        <dbReference type="Proteomes" id="UP000326354"/>
    </source>
</evidence>
<reference evidence="9 10" key="1">
    <citation type="submission" date="2019-08" db="EMBL/GenBank/DDBJ databases">
        <title>Complete genome sequence of Candidatus Uab amorphum.</title>
        <authorList>
            <person name="Shiratori T."/>
            <person name="Suzuki S."/>
            <person name="Kakizawa Y."/>
            <person name="Ishida K."/>
        </authorList>
    </citation>
    <scope>NUCLEOTIDE SEQUENCE [LARGE SCALE GENOMIC DNA]</scope>
    <source>
        <strain evidence="9 10">SRT547</strain>
    </source>
</reference>
<keyword evidence="10" id="KW-1185">Reference proteome</keyword>
<keyword evidence="4 7" id="KW-0658">Purine biosynthesis</keyword>
<keyword evidence="3 7" id="KW-0547">Nucleotide-binding</keyword>
<dbReference type="PROSITE" id="PS01266">
    <property type="entry name" value="ADENYLOSUCCIN_SYN_1"/>
    <property type="match status" value="1"/>
</dbReference>
<sequence length="464" mass="53040">MNNKNNYIVVGLGFGDEGKGTITDYLVRKYNVQFVVRYNGGPQAAHNVVTPDNHWHCFSQFGSGTMVPGVKTYLSHFTAINPSFIMEEYKALTNKGYHDALQRLYIDNNCVVITPYHIHMNRFLERVRGNERHGSCGLGVGQAILDSRNPQLPTIYVKDFANVASLKRKLNLLRLMKVDIADQYLAANDCNDETMREYENLKFGYDIEKLIDTYHCFTKSGVHLIDHKSAKDLLKNKLTIYEGAQGVLLDENYGFWPHVTPSTTTTQNAKFLINDLSSNNHKTIGVLRAFATRHGAGPFVSEDDKLSQEIKDVYNKCNLWQGAMRIGWFDMVATCYALKVCPVDELALTNIDRLSGFQEVKICIAYEIARNEISENVVAKFCDYSLEENTFLIKELKVDNFDVSKRQQQNLLLKKCKPVYKNFCGWNDLDKNFEIFRQYIENVLKVKVSILSHGARSDQKFLLL</sequence>
<feature type="binding site" description="in other chain" evidence="7">
    <location>
        <begin position="16"/>
        <end position="19"/>
    </location>
    <ligand>
        <name>IMP</name>
        <dbReference type="ChEBI" id="CHEBI:58053"/>
        <note>ligand shared between dimeric partners</note>
    </ligand>
</feature>
<comment type="similarity">
    <text evidence="7 8">Belongs to the adenylosuccinate synthetase family.</text>
</comment>
<dbReference type="EMBL" id="AP019860">
    <property type="protein sequence ID" value="BBM87289.1"/>
    <property type="molecule type" value="Genomic_DNA"/>
</dbReference>
<comment type="cofactor">
    <cofactor evidence="7">
        <name>Mg(2+)</name>
        <dbReference type="ChEBI" id="CHEBI:18420"/>
    </cofactor>
    <text evidence="7">Binds 1 Mg(2+) ion per subunit.</text>
</comment>
<keyword evidence="5 7" id="KW-0460">Magnesium</keyword>
<evidence type="ECO:0000256" key="4">
    <source>
        <dbReference type="ARBA" id="ARBA00022755"/>
    </source>
</evidence>
<comment type="caution">
    <text evidence="7">Lacks conserved residue(s) required for the propagation of feature annotation.</text>
</comment>
<evidence type="ECO:0000256" key="6">
    <source>
        <dbReference type="ARBA" id="ARBA00023134"/>
    </source>
</evidence>
<dbReference type="AlphaFoldDB" id="A0A5S9ISH1"/>
<dbReference type="InterPro" id="IPR042111">
    <property type="entry name" value="Adenylosuccinate_synth_dom3"/>
</dbReference>
<dbReference type="InterPro" id="IPR042109">
    <property type="entry name" value="Adenylosuccinate_synth_dom1"/>
</dbReference>
<dbReference type="Gene3D" id="3.90.170.10">
    <property type="entry name" value="Adenylosuccinate Synthetase, subunit A, domain 3"/>
    <property type="match status" value="1"/>
</dbReference>
<evidence type="ECO:0000256" key="7">
    <source>
        <dbReference type="HAMAP-Rule" id="MF_00011"/>
    </source>
</evidence>
<dbReference type="RefSeq" id="WP_151971314.1">
    <property type="nucleotide sequence ID" value="NZ_AP019860.1"/>
</dbReference>
<comment type="catalytic activity">
    <reaction evidence="7 8">
        <text>IMP + L-aspartate + GTP = N(6)-(1,2-dicarboxyethyl)-AMP + GDP + phosphate + 2 H(+)</text>
        <dbReference type="Rhea" id="RHEA:15753"/>
        <dbReference type="ChEBI" id="CHEBI:15378"/>
        <dbReference type="ChEBI" id="CHEBI:29991"/>
        <dbReference type="ChEBI" id="CHEBI:37565"/>
        <dbReference type="ChEBI" id="CHEBI:43474"/>
        <dbReference type="ChEBI" id="CHEBI:57567"/>
        <dbReference type="ChEBI" id="CHEBI:58053"/>
        <dbReference type="ChEBI" id="CHEBI:58189"/>
        <dbReference type="EC" id="6.3.4.4"/>
    </reaction>
</comment>
<dbReference type="Gene3D" id="3.40.440.10">
    <property type="entry name" value="Adenylosuccinate Synthetase, subunit A, domain 1"/>
    <property type="match status" value="1"/>
</dbReference>
<evidence type="ECO:0000256" key="3">
    <source>
        <dbReference type="ARBA" id="ARBA00022741"/>
    </source>
</evidence>
<feature type="binding site" evidence="7">
    <location>
        <position position="16"/>
    </location>
    <ligand>
        <name>Mg(2+)</name>
        <dbReference type="ChEBI" id="CHEBI:18420"/>
    </ligand>
</feature>